<evidence type="ECO:0000313" key="1">
    <source>
        <dbReference type="EMBL" id="RPD55010.1"/>
    </source>
</evidence>
<keyword evidence="2" id="KW-1185">Reference proteome</keyword>
<organism evidence="1 2">
    <name type="scientific">Lentinus tigrinus ALCF2SS1-6</name>
    <dbReference type="NCBI Taxonomy" id="1328759"/>
    <lineage>
        <taxon>Eukaryota</taxon>
        <taxon>Fungi</taxon>
        <taxon>Dikarya</taxon>
        <taxon>Basidiomycota</taxon>
        <taxon>Agaricomycotina</taxon>
        <taxon>Agaricomycetes</taxon>
        <taxon>Polyporales</taxon>
        <taxon>Polyporaceae</taxon>
        <taxon>Lentinus</taxon>
    </lineage>
</organism>
<sequence>MLSPSHLIASSYADIRPLRVRRYLSVPTDHVKRSKGSMMRGATLKQLPPALERRERRSRYACGVPSLNSCIGSVGWNSRCCRRWSSLSDLDGSRRGRPCGQVRQKAGARRTAAARCNQCGGSAQQFWPETQAAPPTPVEGVAQSIKADQGFALSGLHSLRARGSNKATECRDLGQVRTL</sequence>
<proteinExistence type="predicted"/>
<accession>A0A5C2RW23</accession>
<evidence type="ECO:0000313" key="2">
    <source>
        <dbReference type="Proteomes" id="UP000313359"/>
    </source>
</evidence>
<protein>
    <submittedName>
        <fullName evidence="1">Uncharacterized protein</fullName>
    </submittedName>
</protein>
<name>A0A5C2RW23_9APHY</name>
<reference evidence="1" key="1">
    <citation type="journal article" date="2018" name="Genome Biol. Evol.">
        <title>Genomics and development of Lentinus tigrinus, a white-rot wood-decaying mushroom with dimorphic fruiting bodies.</title>
        <authorList>
            <person name="Wu B."/>
            <person name="Xu Z."/>
            <person name="Knudson A."/>
            <person name="Carlson A."/>
            <person name="Chen N."/>
            <person name="Kovaka S."/>
            <person name="LaButti K."/>
            <person name="Lipzen A."/>
            <person name="Pennachio C."/>
            <person name="Riley R."/>
            <person name="Schakwitz W."/>
            <person name="Umezawa K."/>
            <person name="Ohm R.A."/>
            <person name="Grigoriev I.V."/>
            <person name="Nagy L.G."/>
            <person name="Gibbons J."/>
            <person name="Hibbett D."/>
        </authorList>
    </citation>
    <scope>NUCLEOTIDE SEQUENCE [LARGE SCALE GENOMIC DNA]</scope>
    <source>
        <strain evidence="1">ALCF2SS1-6</strain>
    </source>
</reference>
<dbReference type="Proteomes" id="UP000313359">
    <property type="component" value="Unassembled WGS sequence"/>
</dbReference>
<dbReference type="EMBL" id="ML122299">
    <property type="protein sequence ID" value="RPD55010.1"/>
    <property type="molecule type" value="Genomic_DNA"/>
</dbReference>
<dbReference type="AlphaFoldDB" id="A0A5C2RW23"/>
<gene>
    <name evidence="1" type="ORF">L227DRAFT_332332</name>
</gene>